<dbReference type="Gene3D" id="2.40.30.70">
    <property type="entry name" value="YaeB-like"/>
    <property type="match status" value="1"/>
</dbReference>
<dbReference type="Proteomes" id="UP001449225">
    <property type="component" value="Unassembled WGS sequence"/>
</dbReference>
<comment type="similarity">
    <text evidence="2">Belongs to the tRNA methyltransferase O family.</text>
</comment>
<comment type="caution">
    <text evidence="4">The sequence shown here is derived from an EMBL/GenBank/DDBJ whole genome shotgun (WGS) entry which is preliminary data.</text>
</comment>
<dbReference type="PROSITE" id="PS01318">
    <property type="entry name" value="TSAA_1"/>
    <property type="match status" value="1"/>
</dbReference>
<accession>A0ABU9TMB7</accession>
<evidence type="ECO:0000256" key="2">
    <source>
        <dbReference type="ARBA" id="ARBA00033753"/>
    </source>
</evidence>
<proteinExistence type="inferred from homology"/>
<dbReference type="InterPro" id="IPR040372">
    <property type="entry name" value="YaeB-like"/>
</dbReference>
<dbReference type="RefSeq" id="WP_339890792.1">
    <property type="nucleotide sequence ID" value="NZ_CAXBCE010000010.1"/>
</dbReference>
<dbReference type="PANTHER" id="PTHR12818:SF0">
    <property type="entry name" value="TRNA (ADENINE(37)-N6)-METHYLTRANSFERASE"/>
    <property type="match status" value="1"/>
</dbReference>
<gene>
    <name evidence="4" type="primary">tsaA</name>
    <name evidence="4" type="ORF">WNY58_00490</name>
</gene>
<dbReference type="PANTHER" id="PTHR12818">
    <property type="entry name" value="TRNA (ADENINE(37)-N6)-METHYLTRANSFERASE"/>
    <property type="match status" value="1"/>
</dbReference>
<dbReference type="SUPFAM" id="SSF118196">
    <property type="entry name" value="YaeB-like"/>
    <property type="match status" value="1"/>
</dbReference>
<evidence type="ECO:0000259" key="3">
    <source>
        <dbReference type="PROSITE" id="PS51668"/>
    </source>
</evidence>
<evidence type="ECO:0000313" key="5">
    <source>
        <dbReference type="Proteomes" id="UP001449225"/>
    </source>
</evidence>
<keyword evidence="1" id="KW-0949">S-adenosyl-L-methionine</keyword>
<feature type="domain" description="TsaA-like" evidence="3">
    <location>
        <begin position="7"/>
        <end position="148"/>
    </location>
</feature>
<dbReference type="InterPro" id="IPR041369">
    <property type="entry name" value="TrmO_C"/>
</dbReference>
<sequence>MQDTYTLQPIAVVKSPYKEKFGIPRQPGLADTVVSTITLLPNYSSEESIRGLQDCSHIWLIFIFSECVDKGWKPTVRPPRLGGNKRLGVFSTRSPFRPNPIGLSPVKLLEIHTTECGVELIVSGADLLDGTPILDIKPYLPYSDSLPEATFPFAETITPLAQTLLFSDNALSALQTEAQRLQQPLKSQISELLKCDPRPAYKKNDPDKAYGIRLHDLNIRFRITDTHIYVDTIEQVR</sequence>
<dbReference type="Pfam" id="PF18389">
    <property type="entry name" value="TrmO_C"/>
    <property type="match status" value="1"/>
</dbReference>
<name>A0ABU9TMB7_9GAMM</name>
<evidence type="ECO:0000256" key="1">
    <source>
        <dbReference type="ARBA" id="ARBA00022691"/>
    </source>
</evidence>
<dbReference type="InterPro" id="IPR023370">
    <property type="entry name" value="TrmO-like_N"/>
</dbReference>
<organism evidence="4 5">
    <name type="scientific">Neptuniibacter pectenicola</name>
    <dbReference type="NCBI Taxonomy" id="1806669"/>
    <lineage>
        <taxon>Bacteria</taxon>
        <taxon>Pseudomonadati</taxon>
        <taxon>Pseudomonadota</taxon>
        <taxon>Gammaproteobacteria</taxon>
        <taxon>Oceanospirillales</taxon>
        <taxon>Oceanospirillaceae</taxon>
        <taxon>Neptuniibacter</taxon>
    </lineage>
</organism>
<evidence type="ECO:0000313" key="4">
    <source>
        <dbReference type="EMBL" id="MEM5534855.1"/>
    </source>
</evidence>
<dbReference type="InterPro" id="IPR036413">
    <property type="entry name" value="YaeB-like_sf"/>
</dbReference>
<dbReference type="CDD" id="cd09281">
    <property type="entry name" value="UPF0066"/>
    <property type="match status" value="1"/>
</dbReference>
<keyword evidence="5" id="KW-1185">Reference proteome</keyword>
<dbReference type="InterPro" id="IPR023368">
    <property type="entry name" value="UPF0066_cons_site"/>
</dbReference>
<dbReference type="PROSITE" id="PS51668">
    <property type="entry name" value="TSAA_2"/>
    <property type="match status" value="1"/>
</dbReference>
<dbReference type="Gene3D" id="3.30.2310.10">
    <property type="entry name" value="YaeB-like"/>
    <property type="match status" value="1"/>
</dbReference>
<protein>
    <submittedName>
        <fullName evidence="4">tRNA (N6-threonylcarbamoyladenosine(37)-N6)-methyltransferase TrmO</fullName>
    </submittedName>
</protein>
<dbReference type="EMBL" id="JBBMRA010000001">
    <property type="protein sequence ID" value="MEM5534855.1"/>
    <property type="molecule type" value="Genomic_DNA"/>
</dbReference>
<dbReference type="NCBIfam" id="TIGR00104">
    <property type="entry name" value="tRNA_TsaA"/>
    <property type="match status" value="1"/>
</dbReference>
<reference evidence="4 5" key="1">
    <citation type="submission" date="2024-03" db="EMBL/GenBank/DDBJ databases">
        <title>Community enrichment and isolation of bacterial strains for fucoidan degradation.</title>
        <authorList>
            <person name="Sichert A."/>
        </authorList>
    </citation>
    <scope>NUCLEOTIDE SEQUENCE [LARGE SCALE GENOMIC DNA]</scope>
    <source>
        <strain evidence="4 5">AS76</strain>
    </source>
</reference>
<dbReference type="InterPro" id="IPR036414">
    <property type="entry name" value="YaeB_N_sf"/>
</dbReference>
<dbReference type="Pfam" id="PF01980">
    <property type="entry name" value="TrmO_N"/>
    <property type="match status" value="1"/>
</dbReference>